<dbReference type="Proteomes" id="UP000622552">
    <property type="component" value="Unassembled WGS sequence"/>
</dbReference>
<evidence type="ECO:0000313" key="2">
    <source>
        <dbReference type="EMBL" id="MBG6140369.1"/>
    </source>
</evidence>
<name>A0A8J7GWT6_9ACTN</name>
<evidence type="ECO:0000259" key="1">
    <source>
        <dbReference type="PROSITE" id="PS51462"/>
    </source>
</evidence>
<gene>
    <name evidence="2" type="ORF">IW245_006563</name>
</gene>
<sequence length="169" mass="17686">MTTLYDDAVRVFRDVPVTADLLTAGPVALTRAHLPGHVTASTLVLSHDHTEVLLCLHGKFRKWVQLGGHLEPGDATLAGAALREAVEESGIADLVLHPEPIHFDVHRVGCGGGSAHHDVRYVAVAPEGAVFTVSEESAELGWFPVDALPSPLADATACLVGPALAAVRG</sequence>
<dbReference type="Gene3D" id="3.90.79.10">
    <property type="entry name" value="Nucleoside Triphosphate Pyrophosphohydrolase"/>
    <property type="match status" value="1"/>
</dbReference>
<reference evidence="2" key="1">
    <citation type="submission" date="2020-11" db="EMBL/GenBank/DDBJ databases">
        <title>Sequencing the genomes of 1000 actinobacteria strains.</title>
        <authorList>
            <person name="Klenk H.-P."/>
        </authorList>
    </citation>
    <scope>NUCLEOTIDE SEQUENCE</scope>
    <source>
        <strain evidence="2">DSM 45356</strain>
    </source>
</reference>
<dbReference type="EMBL" id="JADOUF010000001">
    <property type="protein sequence ID" value="MBG6140369.1"/>
    <property type="molecule type" value="Genomic_DNA"/>
</dbReference>
<dbReference type="InterPro" id="IPR015797">
    <property type="entry name" value="NUDIX_hydrolase-like_dom_sf"/>
</dbReference>
<dbReference type="RefSeq" id="WP_197006919.1">
    <property type="nucleotide sequence ID" value="NZ_BONS01000006.1"/>
</dbReference>
<dbReference type="SUPFAM" id="SSF55811">
    <property type="entry name" value="Nudix"/>
    <property type="match status" value="1"/>
</dbReference>
<proteinExistence type="predicted"/>
<dbReference type="PROSITE" id="PS51462">
    <property type="entry name" value="NUDIX"/>
    <property type="match status" value="1"/>
</dbReference>
<protein>
    <submittedName>
        <fullName evidence="2">8-oxo-dGTP pyrophosphatase MutT (NUDIX family)</fullName>
    </submittedName>
</protein>
<feature type="domain" description="Nudix hydrolase" evidence="1">
    <location>
        <begin position="35"/>
        <end position="166"/>
    </location>
</feature>
<dbReference type="AlphaFoldDB" id="A0A8J7GWT6"/>
<keyword evidence="3" id="KW-1185">Reference proteome</keyword>
<dbReference type="CDD" id="cd03674">
    <property type="entry name" value="NUDIX_Hydrolase"/>
    <property type="match status" value="1"/>
</dbReference>
<accession>A0A8J7GWT6</accession>
<comment type="caution">
    <text evidence="2">The sequence shown here is derived from an EMBL/GenBank/DDBJ whole genome shotgun (WGS) entry which is preliminary data.</text>
</comment>
<dbReference type="Pfam" id="PF00293">
    <property type="entry name" value="NUDIX"/>
    <property type="match status" value="1"/>
</dbReference>
<evidence type="ECO:0000313" key="3">
    <source>
        <dbReference type="Proteomes" id="UP000622552"/>
    </source>
</evidence>
<dbReference type="InterPro" id="IPR000086">
    <property type="entry name" value="NUDIX_hydrolase_dom"/>
</dbReference>
<organism evidence="2 3">
    <name type="scientific">Longispora fulva</name>
    <dbReference type="NCBI Taxonomy" id="619741"/>
    <lineage>
        <taxon>Bacteria</taxon>
        <taxon>Bacillati</taxon>
        <taxon>Actinomycetota</taxon>
        <taxon>Actinomycetes</taxon>
        <taxon>Micromonosporales</taxon>
        <taxon>Micromonosporaceae</taxon>
        <taxon>Longispora</taxon>
    </lineage>
</organism>